<dbReference type="Proteomes" id="UP001177021">
    <property type="component" value="Unassembled WGS sequence"/>
</dbReference>
<proteinExistence type="predicted"/>
<evidence type="ECO:0000313" key="2">
    <source>
        <dbReference type="Proteomes" id="UP001177021"/>
    </source>
</evidence>
<protein>
    <submittedName>
        <fullName evidence="1">Uncharacterized protein</fullName>
    </submittedName>
</protein>
<evidence type="ECO:0000313" key="1">
    <source>
        <dbReference type="EMBL" id="CAJ2677251.1"/>
    </source>
</evidence>
<gene>
    <name evidence="1" type="ORF">MILVUS5_LOCUS39804</name>
</gene>
<name>A0ACB0M9I1_TRIPR</name>
<keyword evidence="2" id="KW-1185">Reference proteome</keyword>
<comment type="caution">
    <text evidence="1">The sequence shown here is derived from an EMBL/GenBank/DDBJ whole genome shotgun (WGS) entry which is preliminary data.</text>
</comment>
<reference evidence="1" key="1">
    <citation type="submission" date="2023-10" db="EMBL/GenBank/DDBJ databases">
        <authorList>
            <person name="Rodriguez Cubillos JULIANA M."/>
            <person name="De Vega J."/>
        </authorList>
    </citation>
    <scope>NUCLEOTIDE SEQUENCE</scope>
</reference>
<accession>A0ACB0M9I1</accession>
<dbReference type="EMBL" id="CASHSV030000823">
    <property type="protein sequence ID" value="CAJ2677251.1"/>
    <property type="molecule type" value="Genomic_DNA"/>
</dbReference>
<organism evidence="1 2">
    <name type="scientific">Trifolium pratense</name>
    <name type="common">Red clover</name>
    <dbReference type="NCBI Taxonomy" id="57577"/>
    <lineage>
        <taxon>Eukaryota</taxon>
        <taxon>Viridiplantae</taxon>
        <taxon>Streptophyta</taxon>
        <taxon>Embryophyta</taxon>
        <taxon>Tracheophyta</taxon>
        <taxon>Spermatophyta</taxon>
        <taxon>Magnoliopsida</taxon>
        <taxon>eudicotyledons</taxon>
        <taxon>Gunneridae</taxon>
        <taxon>Pentapetalae</taxon>
        <taxon>rosids</taxon>
        <taxon>fabids</taxon>
        <taxon>Fabales</taxon>
        <taxon>Fabaceae</taxon>
        <taxon>Papilionoideae</taxon>
        <taxon>50 kb inversion clade</taxon>
        <taxon>NPAAA clade</taxon>
        <taxon>Hologalegina</taxon>
        <taxon>IRL clade</taxon>
        <taxon>Trifolieae</taxon>
        <taxon>Trifolium</taxon>
    </lineage>
</organism>
<sequence>MEKMDQPWQVLTFRTLETSWHTLLEVSPNSKFSKEIKLLLECGENVSTGVKLEDQIALGKRLVLVGSTGTVRSQGGAAYGANVEVRLREPDFPVGQDQSSLSLNLVQWRGGLDLGANFQSQFSLGRNYKMAVCAGLNNKLSGQITVRTSSAEQIQIALIAILPIAKTLYKKFWPGASEKYSIY</sequence>